<organism evidence="2 3">
    <name type="scientific">Massilia aurea</name>
    <dbReference type="NCBI Taxonomy" id="373040"/>
    <lineage>
        <taxon>Bacteria</taxon>
        <taxon>Pseudomonadati</taxon>
        <taxon>Pseudomonadota</taxon>
        <taxon>Betaproteobacteria</taxon>
        <taxon>Burkholderiales</taxon>
        <taxon>Oxalobacteraceae</taxon>
        <taxon>Telluria group</taxon>
        <taxon>Massilia</taxon>
    </lineage>
</organism>
<reference evidence="2 3" key="1">
    <citation type="submission" date="2020-08" db="EMBL/GenBank/DDBJ databases">
        <title>The Agave Microbiome: Exploring the role of microbial communities in plant adaptations to desert environments.</title>
        <authorList>
            <person name="Partida-Martinez L.P."/>
        </authorList>
    </citation>
    <scope>NUCLEOTIDE SEQUENCE [LARGE SCALE GENOMIC DNA]</scope>
    <source>
        <strain evidence="2 3">AT3.2</strain>
    </source>
</reference>
<protein>
    <submittedName>
        <fullName evidence="2">Uncharacterized protein</fullName>
    </submittedName>
</protein>
<dbReference type="RefSeq" id="WP_183550734.1">
    <property type="nucleotide sequence ID" value="NZ_JACHBX010000001.1"/>
</dbReference>
<sequence>MATSSHSNPDPASDDANTTLPSTTPRQQAAAAGCDVDGAARANALSNMQCVVDLADSVVCIADDLHERILQEIAGYNDRTMPDAQKALMRALTDDERLLRQYAHALYADAATFVIRDLREPQHRLMALTADAAEKIRRIGVIGEVTGLVGGILLLVGSIARGQFSQVGAALEKIQLHNATLKTLKPGSTART</sequence>
<evidence type="ECO:0000256" key="1">
    <source>
        <dbReference type="SAM" id="MobiDB-lite"/>
    </source>
</evidence>
<gene>
    <name evidence="2" type="ORF">HD842_000582</name>
</gene>
<keyword evidence="3" id="KW-1185">Reference proteome</keyword>
<feature type="region of interest" description="Disordered" evidence="1">
    <location>
        <begin position="1"/>
        <end position="27"/>
    </location>
</feature>
<dbReference type="Proteomes" id="UP000540787">
    <property type="component" value="Unassembled WGS sequence"/>
</dbReference>
<evidence type="ECO:0000313" key="2">
    <source>
        <dbReference type="EMBL" id="MBB6132471.1"/>
    </source>
</evidence>
<comment type="caution">
    <text evidence="2">The sequence shown here is derived from an EMBL/GenBank/DDBJ whole genome shotgun (WGS) entry which is preliminary data.</text>
</comment>
<accession>A0A7W9U6E3</accession>
<dbReference type="EMBL" id="JACHBX010000001">
    <property type="protein sequence ID" value="MBB6132471.1"/>
    <property type="molecule type" value="Genomic_DNA"/>
</dbReference>
<evidence type="ECO:0000313" key="3">
    <source>
        <dbReference type="Proteomes" id="UP000540787"/>
    </source>
</evidence>
<dbReference type="AlphaFoldDB" id="A0A7W9U6E3"/>
<proteinExistence type="predicted"/>
<name>A0A7W9U6E3_9BURK</name>